<evidence type="ECO:0000256" key="2">
    <source>
        <dbReference type="ARBA" id="ARBA00010661"/>
    </source>
</evidence>
<accession>A0A7I8K7W5</accession>
<evidence type="ECO:0000313" key="11">
    <source>
        <dbReference type="Proteomes" id="UP000663760"/>
    </source>
</evidence>
<feature type="region of interest" description="Disordered" evidence="9">
    <location>
        <begin position="26"/>
        <end position="45"/>
    </location>
</feature>
<proteinExistence type="inferred from homology"/>
<dbReference type="GO" id="GO:0009522">
    <property type="term" value="C:photosystem I"/>
    <property type="evidence" value="ECO:0007669"/>
    <property type="project" value="UniProtKB-KW"/>
</dbReference>
<evidence type="ECO:0000256" key="6">
    <source>
        <dbReference type="ARBA" id="ARBA00022836"/>
    </source>
</evidence>
<dbReference type="InterPro" id="IPR008796">
    <property type="entry name" value="PSAN"/>
</dbReference>
<feature type="compositionally biased region" description="Low complexity" evidence="9">
    <location>
        <begin position="28"/>
        <end position="45"/>
    </location>
</feature>
<keyword evidence="8" id="KW-0472">Membrane</keyword>
<evidence type="ECO:0000256" key="8">
    <source>
        <dbReference type="ARBA" id="ARBA00023136"/>
    </source>
</evidence>
<comment type="subcellular location">
    <subcellularLocation>
        <location evidence="1">Plastid</location>
        <location evidence="1">Chloroplast thylakoid membrane</location>
        <topology evidence="1">Peripheral membrane protein</topology>
        <orientation evidence="1">Lumenal side</orientation>
    </subcellularLocation>
</comment>
<evidence type="ECO:0000256" key="7">
    <source>
        <dbReference type="ARBA" id="ARBA00023078"/>
    </source>
</evidence>
<keyword evidence="7" id="KW-0793">Thylakoid</keyword>
<dbReference type="OrthoDB" id="544623at2759"/>
<evidence type="ECO:0000313" key="10">
    <source>
        <dbReference type="EMBL" id="CAA7393810.1"/>
    </source>
</evidence>
<dbReference type="GO" id="GO:0009535">
    <property type="term" value="C:chloroplast thylakoid membrane"/>
    <property type="evidence" value="ECO:0007669"/>
    <property type="project" value="UniProtKB-SubCell"/>
</dbReference>
<gene>
    <name evidence="10" type="ORF">SI8410_03004516</name>
</gene>
<dbReference type="Pfam" id="PF05479">
    <property type="entry name" value="PsaN"/>
    <property type="match status" value="1"/>
</dbReference>
<evidence type="ECO:0000256" key="9">
    <source>
        <dbReference type="SAM" id="MobiDB-lite"/>
    </source>
</evidence>
<name>A0A7I8K7W5_SPIIN</name>
<comment type="similarity">
    <text evidence="2">Belongs to the psaN family.</text>
</comment>
<keyword evidence="4" id="KW-0602">Photosynthesis</keyword>
<evidence type="ECO:0000256" key="1">
    <source>
        <dbReference type="ARBA" id="ARBA00004622"/>
    </source>
</evidence>
<dbReference type="GO" id="GO:0015979">
    <property type="term" value="P:photosynthesis"/>
    <property type="evidence" value="ECO:0007669"/>
    <property type="project" value="UniProtKB-KW"/>
</dbReference>
<keyword evidence="5" id="KW-0934">Plastid</keyword>
<keyword evidence="6" id="KW-0603">Photosystem I</keyword>
<evidence type="ECO:0000256" key="4">
    <source>
        <dbReference type="ARBA" id="ARBA00022531"/>
    </source>
</evidence>
<dbReference type="Proteomes" id="UP000663760">
    <property type="component" value="Chromosome 3"/>
</dbReference>
<dbReference type="EMBL" id="LR746266">
    <property type="protein sequence ID" value="CAA7393810.1"/>
    <property type="molecule type" value="Genomic_DNA"/>
</dbReference>
<reference evidence="10" key="1">
    <citation type="submission" date="2020-02" db="EMBL/GenBank/DDBJ databases">
        <authorList>
            <person name="Scholz U."/>
            <person name="Mascher M."/>
            <person name="Fiebig A."/>
        </authorList>
    </citation>
    <scope>NUCLEOTIDE SEQUENCE</scope>
</reference>
<dbReference type="AlphaFoldDB" id="A0A7I8K7W5"/>
<dbReference type="PANTHER" id="PTHR36327">
    <property type="entry name" value="UNNAMED PRODUCT"/>
    <property type="match status" value="1"/>
</dbReference>
<protein>
    <submittedName>
        <fullName evidence="10">Uncharacterized protein</fullName>
    </submittedName>
</protein>
<keyword evidence="3" id="KW-0150">Chloroplast</keyword>
<sequence length="138" mass="15196">MGELSSIQGLLLEGAPDVVASPGMIRKSVSSSPAPAAGEGPCGAPRGTGIGRRCLLSFLFASTPVLSDAGDSQRALLQKYLEKSKANKAKNDKERLDSYYRRNYKDYFELVEGSNQGKKDELLTESEKEIRRWLEKNR</sequence>
<evidence type="ECO:0000256" key="3">
    <source>
        <dbReference type="ARBA" id="ARBA00022528"/>
    </source>
</evidence>
<dbReference type="PANTHER" id="PTHR36327:SF1">
    <property type="entry name" value="OS03G0731100 PROTEIN"/>
    <property type="match status" value="1"/>
</dbReference>
<keyword evidence="11" id="KW-1185">Reference proteome</keyword>
<evidence type="ECO:0000256" key="5">
    <source>
        <dbReference type="ARBA" id="ARBA00022640"/>
    </source>
</evidence>
<organism evidence="10 11">
    <name type="scientific">Spirodela intermedia</name>
    <name type="common">Intermediate duckweed</name>
    <dbReference type="NCBI Taxonomy" id="51605"/>
    <lineage>
        <taxon>Eukaryota</taxon>
        <taxon>Viridiplantae</taxon>
        <taxon>Streptophyta</taxon>
        <taxon>Embryophyta</taxon>
        <taxon>Tracheophyta</taxon>
        <taxon>Spermatophyta</taxon>
        <taxon>Magnoliopsida</taxon>
        <taxon>Liliopsida</taxon>
        <taxon>Araceae</taxon>
        <taxon>Lemnoideae</taxon>
        <taxon>Spirodela</taxon>
    </lineage>
</organism>